<reference evidence="1 2" key="1">
    <citation type="submission" date="2023-10" db="EMBL/GenBank/DDBJ databases">
        <title>Screening of Alkalihalobacillus lindianensis BZ-TG-R113 and Its Alleviation of Salt Stress on Rapeseed Growth.</title>
        <authorList>
            <person name="Zhao B."/>
            <person name="Guo T."/>
        </authorList>
    </citation>
    <scope>NUCLEOTIDE SEQUENCE [LARGE SCALE GENOMIC DNA]</scope>
    <source>
        <strain evidence="1 2">BZ-TG-R113</strain>
    </source>
</reference>
<dbReference type="Proteomes" id="UP001287282">
    <property type="component" value="Unassembled WGS sequence"/>
</dbReference>
<keyword evidence="2" id="KW-1185">Reference proteome</keyword>
<organism evidence="1 2">
    <name type="scientific">Alkalihalophilus lindianensis</name>
    <dbReference type="NCBI Taxonomy" id="1630542"/>
    <lineage>
        <taxon>Bacteria</taxon>
        <taxon>Bacillati</taxon>
        <taxon>Bacillota</taxon>
        <taxon>Bacilli</taxon>
        <taxon>Bacillales</taxon>
        <taxon>Bacillaceae</taxon>
        <taxon>Alkalihalophilus</taxon>
    </lineage>
</organism>
<accession>A0ABU3XHV2</accession>
<comment type="caution">
    <text evidence="1">The sequence shown here is derived from an EMBL/GenBank/DDBJ whole genome shotgun (WGS) entry which is preliminary data.</text>
</comment>
<dbReference type="EMBL" id="JAWJBA010000773">
    <property type="protein sequence ID" value="MDV2687469.1"/>
    <property type="molecule type" value="Genomic_DNA"/>
</dbReference>
<protein>
    <submittedName>
        <fullName evidence="1">Uncharacterized protein</fullName>
    </submittedName>
</protein>
<evidence type="ECO:0000313" key="1">
    <source>
        <dbReference type="EMBL" id="MDV2687469.1"/>
    </source>
</evidence>
<proteinExistence type="predicted"/>
<sequence length="64" mass="7025">SLADSDFQVAVAADKGDWRSLLSVRIRLSDSADGAFANLAKSLIAAMFFRYVCYQIAESIYVCN</sequence>
<feature type="non-terminal residue" evidence="1">
    <location>
        <position position="1"/>
    </location>
</feature>
<name>A0ABU3XHV2_9BACI</name>
<evidence type="ECO:0000313" key="2">
    <source>
        <dbReference type="Proteomes" id="UP001287282"/>
    </source>
</evidence>
<gene>
    <name evidence="1" type="ORF">RYX56_24285</name>
</gene>